<name>A0ABP0G4T3_CLALP</name>
<reference evidence="5 6" key="1">
    <citation type="submission" date="2024-02" db="EMBL/GenBank/DDBJ databases">
        <authorList>
            <person name="Daric V."/>
            <person name="Darras S."/>
        </authorList>
    </citation>
    <scope>NUCLEOTIDE SEQUENCE [LARGE SCALE GENOMIC DNA]</scope>
</reference>
<feature type="transmembrane region" description="Helical" evidence="3">
    <location>
        <begin position="238"/>
        <end position="255"/>
    </location>
</feature>
<accession>A0ABP0G4T3</accession>
<keyword evidence="3" id="KW-0812">Transmembrane</keyword>
<feature type="compositionally biased region" description="Low complexity" evidence="2">
    <location>
        <begin position="448"/>
        <end position="460"/>
    </location>
</feature>
<dbReference type="EMBL" id="CAWYQH010000103">
    <property type="protein sequence ID" value="CAK8686840.1"/>
    <property type="molecule type" value="Genomic_DNA"/>
</dbReference>
<gene>
    <name evidence="5" type="ORF">CVLEPA_LOCUS18872</name>
</gene>
<evidence type="ECO:0000313" key="5">
    <source>
        <dbReference type="EMBL" id="CAK8686840.1"/>
    </source>
</evidence>
<evidence type="ECO:0000256" key="4">
    <source>
        <dbReference type="SAM" id="SignalP"/>
    </source>
</evidence>
<organism evidence="5 6">
    <name type="scientific">Clavelina lepadiformis</name>
    <name type="common">Light-bulb sea squirt</name>
    <name type="synonym">Ascidia lepadiformis</name>
    <dbReference type="NCBI Taxonomy" id="159417"/>
    <lineage>
        <taxon>Eukaryota</taxon>
        <taxon>Metazoa</taxon>
        <taxon>Chordata</taxon>
        <taxon>Tunicata</taxon>
        <taxon>Ascidiacea</taxon>
        <taxon>Aplousobranchia</taxon>
        <taxon>Clavelinidae</taxon>
        <taxon>Clavelina</taxon>
    </lineage>
</organism>
<keyword evidence="1" id="KW-0175">Coiled coil</keyword>
<feature type="transmembrane region" description="Helical" evidence="3">
    <location>
        <begin position="307"/>
        <end position="331"/>
    </location>
</feature>
<comment type="caution">
    <text evidence="5">The sequence shown here is derived from an EMBL/GenBank/DDBJ whole genome shotgun (WGS) entry which is preliminary data.</text>
</comment>
<sequence>MRLWLSFVTAIICLHLISANKLEVQPDAGSEVAQLQLLQIQKQTKHMKYGKCWTKALEQLQNGCRNLTDEMQRRIAYAFARCHLQSAGREIPECEEDKPVSECTNDKVLKDTPFNTYTEFFTHTQQICFHLQSQVWHEATENTISRLADNSAEVASSLEQSSAIALEMVERQNVTLQNQEEMLRNERLLRENMHKSVLDVQRSHEETKNVIREQRVLFAEVFDRVAALQKTVLGEFTSVYTFGFYIGASLLAYVLTSTSRTSSARIWLFVLITVNFFTERAVVNYHLAPSSSEEGMFVESAVLPETVYADLWICRKIFTGLAMLTMLICVIRYKDYNRINNSLLNEIKRQNLELQVLLKEQGVSNLNSFNSHLMSPQTKPNGDVVLYDVTNKALSQTEAMQSDDSTLKNSDPQVSILANSTSIMTPSDYDFDEDDDDKTFVGDEISSDSDTSSLSTFYTSHSRRSSEAGDNITALMRSYRRSSTPSSGRPGSSHSSRRSSTSSTFSLLEHLNESIVETEGVIVGGHNLRRRRSIQGRNPAYEKETVSEFMGAVARVTARQKRFLH</sequence>
<dbReference type="PANTHER" id="PTHR33538:SF2">
    <property type="entry name" value="PROTEIN GAMETE EXPRESSED 1"/>
    <property type="match status" value="1"/>
</dbReference>
<evidence type="ECO:0000256" key="3">
    <source>
        <dbReference type="SAM" id="Phobius"/>
    </source>
</evidence>
<evidence type="ECO:0000256" key="2">
    <source>
        <dbReference type="SAM" id="MobiDB-lite"/>
    </source>
</evidence>
<dbReference type="InterPro" id="IPR040346">
    <property type="entry name" value="GEX1/Brambleberry"/>
</dbReference>
<protein>
    <recommendedName>
        <fullName evidence="7">Protein brambleberry</fullName>
    </recommendedName>
</protein>
<feature type="transmembrane region" description="Helical" evidence="3">
    <location>
        <begin position="267"/>
        <end position="287"/>
    </location>
</feature>
<dbReference type="PANTHER" id="PTHR33538">
    <property type="entry name" value="PROTEIN GAMETE EXPRESSED 1"/>
    <property type="match status" value="1"/>
</dbReference>
<evidence type="ECO:0000313" key="6">
    <source>
        <dbReference type="Proteomes" id="UP001642483"/>
    </source>
</evidence>
<feature type="coiled-coil region" evidence="1">
    <location>
        <begin position="333"/>
        <end position="360"/>
    </location>
</feature>
<evidence type="ECO:0000256" key="1">
    <source>
        <dbReference type="SAM" id="Coils"/>
    </source>
</evidence>
<keyword evidence="3" id="KW-0472">Membrane</keyword>
<keyword evidence="4" id="KW-0732">Signal</keyword>
<feature type="signal peptide" evidence="4">
    <location>
        <begin position="1"/>
        <end position="19"/>
    </location>
</feature>
<keyword evidence="3" id="KW-1133">Transmembrane helix</keyword>
<feature type="region of interest" description="Disordered" evidence="2">
    <location>
        <begin position="425"/>
        <end position="504"/>
    </location>
</feature>
<proteinExistence type="predicted"/>
<feature type="chain" id="PRO_5046179182" description="Protein brambleberry" evidence="4">
    <location>
        <begin position="20"/>
        <end position="565"/>
    </location>
</feature>
<feature type="compositionally biased region" description="Low complexity" evidence="2">
    <location>
        <begin position="481"/>
        <end position="504"/>
    </location>
</feature>
<keyword evidence="6" id="KW-1185">Reference proteome</keyword>
<evidence type="ECO:0008006" key="7">
    <source>
        <dbReference type="Google" id="ProtNLM"/>
    </source>
</evidence>
<dbReference type="Proteomes" id="UP001642483">
    <property type="component" value="Unassembled WGS sequence"/>
</dbReference>